<accession>A0AAV0K9L2</accession>
<gene>
    <name evidence="1" type="ORF">LITE_LOCUS17838</name>
</gene>
<sequence>MLERRGLMDWIAVFLH</sequence>
<evidence type="ECO:0000313" key="1">
    <source>
        <dbReference type="EMBL" id="CAI0419022.1"/>
    </source>
</evidence>
<name>A0AAV0K9L2_9ROSI</name>
<proteinExistence type="predicted"/>
<dbReference type="Proteomes" id="UP001154282">
    <property type="component" value="Unassembled WGS sequence"/>
</dbReference>
<protein>
    <submittedName>
        <fullName evidence="1">Uncharacterized protein</fullName>
    </submittedName>
</protein>
<dbReference type="AlphaFoldDB" id="A0AAV0K9L2"/>
<evidence type="ECO:0000313" key="2">
    <source>
        <dbReference type="Proteomes" id="UP001154282"/>
    </source>
</evidence>
<organism evidence="1 2">
    <name type="scientific">Linum tenue</name>
    <dbReference type="NCBI Taxonomy" id="586396"/>
    <lineage>
        <taxon>Eukaryota</taxon>
        <taxon>Viridiplantae</taxon>
        <taxon>Streptophyta</taxon>
        <taxon>Embryophyta</taxon>
        <taxon>Tracheophyta</taxon>
        <taxon>Spermatophyta</taxon>
        <taxon>Magnoliopsida</taxon>
        <taxon>eudicotyledons</taxon>
        <taxon>Gunneridae</taxon>
        <taxon>Pentapetalae</taxon>
        <taxon>rosids</taxon>
        <taxon>fabids</taxon>
        <taxon>Malpighiales</taxon>
        <taxon>Linaceae</taxon>
        <taxon>Linum</taxon>
    </lineage>
</organism>
<keyword evidence="2" id="KW-1185">Reference proteome</keyword>
<comment type="caution">
    <text evidence="1">The sequence shown here is derived from an EMBL/GenBank/DDBJ whole genome shotgun (WGS) entry which is preliminary data.</text>
</comment>
<reference evidence="1" key="1">
    <citation type="submission" date="2022-08" db="EMBL/GenBank/DDBJ databases">
        <authorList>
            <person name="Gutierrez-Valencia J."/>
        </authorList>
    </citation>
    <scope>NUCLEOTIDE SEQUENCE</scope>
</reference>
<dbReference type="EMBL" id="CAMGYJ010000005">
    <property type="protein sequence ID" value="CAI0419022.1"/>
    <property type="molecule type" value="Genomic_DNA"/>
</dbReference>